<feature type="compositionally biased region" description="Basic and acidic residues" evidence="1">
    <location>
        <begin position="202"/>
        <end position="224"/>
    </location>
</feature>
<evidence type="ECO:0000313" key="3">
    <source>
        <dbReference type="Proteomes" id="UP001476798"/>
    </source>
</evidence>
<dbReference type="InterPro" id="IPR012337">
    <property type="entry name" value="RNaseH-like_sf"/>
</dbReference>
<gene>
    <name evidence="2" type="ORF">GOODEAATRI_019928</name>
</gene>
<sequence>LKKQYSSLNGFTGVSVTGFRKGSVVTDFTVKISGSVDQTQMNEANSKLNEALKPIATVIGTVVAKYYSNHKKTPGDAHTELFHDFELTIPIIGDLPLFLSGRQDSPDTFFISFVSASPRITLRFVLKPSGKWRLTIDYHSMNKQVLFSRWPMIHLDQELAKQATALDIKQLVICSDSNYARHSFIYHLPVWKDNGMKNARNKEVKHSQTLGPDKDGNDEADRLARLGAESGTPWDF</sequence>
<comment type="caution">
    <text evidence="2">The sequence shown here is derived from an EMBL/GenBank/DDBJ whole genome shotgun (WGS) entry which is preliminary data.</text>
</comment>
<name>A0ABV0MTK8_9TELE</name>
<dbReference type="Gene3D" id="3.30.420.10">
    <property type="entry name" value="Ribonuclease H-like superfamily/Ribonuclease H"/>
    <property type="match status" value="1"/>
</dbReference>
<evidence type="ECO:0000313" key="2">
    <source>
        <dbReference type="EMBL" id="MEQ2162454.1"/>
    </source>
</evidence>
<dbReference type="SUPFAM" id="SSF56672">
    <property type="entry name" value="DNA/RNA polymerases"/>
    <property type="match status" value="1"/>
</dbReference>
<reference evidence="2 3" key="1">
    <citation type="submission" date="2021-06" db="EMBL/GenBank/DDBJ databases">
        <authorList>
            <person name="Palmer J.M."/>
        </authorList>
    </citation>
    <scope>NUCLEOTIDE SEQUENCE [LARGE SCALE GENOMIC DNA]</scope>
    <source>
        <strain evidence="2 3">GA_2019</strain>
        <tissue evidence="2">Muscle</tissue>
    </source>
</reference>
<protein>
    <submittedName>
        <fullName evidence="2">Uncharacterized protein</fullName>
    </submittedName>
</protein>
<dbReference type="EMBL" id="JAHRIO010011811">
    <property type="protein sequence ID" value="MEQ2162454.1"/>
    <property type="molecule type" value="Genomic_DNA"/>
</dbReference>
<dbReference type="SUPFAM" id="SSF53098">
    <property type="entry name" value="Ribonuclease H-like"/>
    <property type="match status" value="1"/>
</dbReference>
<dbReference type="Proteomes" id="UP001476798">
    <property type="component" value="Unassembled WGS sequence"/>
</dbReference>
<feature type="non-terminal residue" evidence="2">
    <location>
        <position position="1"/>
    </location>
</feature>
<accession>A0ABV0MTK8</accession>
<evidence type="ECO:0000256" key="1">
    <source>
        <dbReference type="SAM" id="MobiDB-lite"/>
    </source>
</evidence>
<proteinExistence type="predicted"/>
<dbReference type="InterPro" id="IPR036397">
    <property type="entry name" value="RNaseH_sf"/>
</dbReference>
<keyword evidence="3" id="KW-1185">Reference proteome</keyword>
<feature type="region of interest" description="Disordered" evidence="1">
    <location>
        <begin position="202"/>
        <end position="236"/>
    </location>
</feature>
<organism evidence="2 3">
    <name type="scientific">Goodea atripinnis</name>
    <dbReference type="NCBI Taxonomy" id="208336"/>
    <lineage>
        <taxon>Eukaryota</taxon>
        <taxon>Metazoa</taxon>
        <taxon>Chordata</taxon>
        <taxon>Craniata</taxon>
        <taxon>Vertebrata</taxon>
        <taxon>Euteleostomi</taxon>
        <taxon>Actinopterygii</taxon>
        <taxon>Neopterygii</taxon>
        <taxon>Teleostei</taxon>
        <taxon>Neoteleostei</taxon>
        <taxon>Acanthomorphata</taxon>
        <taxon>Ovalentaria</taxon>
        <taxon>Atherinomorphae</taxon>
        <taxon>Cyprinodontiformes</taxon>
        <taxon>Goodeidae</taxon>
        <taxon>Goodea</taxon>
    </lineage>
</organism>
<dbReference type="InterPro" id="IPR043502">
    <property type="entry name" value="DNA/RNA_pol_sf"/>
</dbReference>